<evidence type="ECO:0000313" key="10">
    <source>
        <dbReference type="Proteomes" id="UP001430804"/>
    </source>
</evidence>
<comment type="function">
    <text evidence="6">Bifunctional enzyme that catalyzes the epimerization of the S- and R-forms of NAD(P)HX and the dehydration of the S-form of NAD(P)HX at the expense of ADP, which is converted to AMP. This allows the repair of both epimers of NAD(P)HX, a damaged form of NAD(P)H that is a result of enzymatic or heat-dependent hydration.</text>
</comment>
<keyword evidence="5 6" id="KW-0630">Potassium</keyword>
<feature type="binding site" evidence="5">
    <location>
        <position position="62"/>
    </location>
    <ligand>
        <name>K(+)</name>
        <dbReference type="ChEBI" id="CHEBI:29103"/>
    </ligand>
</feature>
<dbReference type="RefSeq" id="WP_219202764.1">
    <property type="nucleotide sequence ID" value="NZ_JAHWQX010000003.1"/>
</dbReference>
<feature type="binding site" evidence="4">
    <location>
        <position position="317"/>
    </location>
    <ligand>
        <name>(6S)-NADPHX</name>
        <dbReference type="ChEBI" id="CHEBI:64076"/>
    </ligand>
</feature>
<keyword evidence="10" id="KW-1185">Reference proteome</keyword>
<keyword evidence="1 4" id="KW-0547">Nucleotide-binding</keyword>
<comment type="similarity">
    <text evidence="5">Belongs to the NnrE/AIBP family.</text>
</comment>
<feature type="binding site" evidence="4">
    <location>
        <position position="373"/>
    </location>
    <ligand>
        <name>(6S)-NADPHX</name>
        <dbReference type="ChEBI" id="CHEBI:64076"/>
    </ligand>
</feature>
<comment type="caution">
    <text evidence="9">The sequence shown here is derived from an EMBL/GenBank/DDBJ whole genome shotgun (WGS) entry which is preliminary data.</text>
</comment>
<keyword evidence="3" id="KW-0511">Multifunctional enzyme</keyword>
<dbReference type="PANTHER" id="PTHR12592">
    <property type="entry name" value="ATP-DEPENDENT (S)-NAD(P)H-HYDRATE DEHYDRATASE FAMILY MEMBER"/>
    <property type="match status" value="1"/>
</dbReference>
<dbReference type="PROSITE" id="PS01050">
    <property type="entry name" value="YJEF_C_2"/>
    <property type="match status" value="1"/>
</dbReference>
<keyword evidence="5 6" id="KW-0413">Isomerase</keyword>
<keyword evidence="5 6" id="KW-0479">Metal-binding</keyword>
<dbReference type="PANTHER" id="PTHR12592:SF0">
    <property type="entry name" value="ATP-DEPENDENT (S)-NAD(P)H-HYDRATE DEHYDRATASE"/>
    <property type="match status" value="1"/>
</dbReference>
<reference evidence="9" key="1">
    <citation type="submission" date="2021-07" db="EMBL/GenBank/DDBJ databases">
        <title>Pseudohoeflea marina sp. nov. a polyhydroxyalcanoate-producing bacterium.</title>
        <authorList>
            <person name="Zheng W."/>
            <person name="Yu S."/>
            <person name="Huang Y."/>
        </authorList>
    </citation>
    <scope>NUCLEOTIDE SEQUENCE</scope>
    <source>
        <strain evidence="9">DP4N28-3</strain>
    </source>
</reference>
<comment type="cofactor">
    <cofactor evidence="4">
        <name>Mg(2+)</name>
        <dbReference type="ChEBI" id="CHEBI:18420"/>
    </cofactor>
</comment>
<evidence type="ECO:0000256" key="3">
    <source>
        <dbReference type="ARBA" id="ARBA00023268"/>
    </source>
</evidence>
<dbReference type="InterPro" id="IPR030677">
    <property type="entry name" value="Nnr"/>
</dbReference>
<comment type="catalytic activity">
    <reaction evidence="5 6">
        <text>(6R)-NADHX = (6S)-NADHX</text>
        <dbReference type="Rhea" id="RHEA:32215"/>
        <dbReference type="ChEBI" id="CHEBI:64074"/>
        <dbReference type="ChEBI" id="CHEBI:64075"/>
        <dbReference type="EC" id="5.1.99.6"/>
    </reaction>
</comment>
<evidence type="ECO:0000256" key="6">
    <source>
        <dbReference type="PIRNR" id="PIRNR017184"/>
    </source>
</evidence>
<organism evidence="9 10">
    <name type="scientific">Pseudohoeflea coraliihabitans</name>
    <dbReference type="NCBI Taxonomy" id="2860393"/>
    <lineage>
        <taxon>Bacteria</taxon>
        <taxon>Pseudomonadati</taxon>
        <taxon>Pseudomonadota</taxon>
        <taxon>Alphaproteobacteria</taxon>
        <taxon>Hyphomicrobiales</taxon>
        <taxon>Rhizobiaceae</taxon>
        <taxon>Pseudohoeflea</taxon>
    </lineage>
</organism>
<comment type="catalytic activity">
    <reaction evidence="5 6">
        <text>(6R)-NADPHX = (6S)-NADPHX</text>
        <dbReference type="Rhea" id="RHEA:32227"/>
        <dbReference type="ChEBI" id="CHEBI:64076"/>
        <dbReference type="ChEBI" id="CHEBI:64077"/>
        <dbReference type="EC" id="5.1.99.6"/>
    </reaction>
</comment>
<dbReference type="Proteomes" id="UP001430804">
    <property type="component" value="Unassembled WGS sequence"/>
</dbReference>
<evidence type="ECO:0000256" key="2">
    <source>
        <dbReference type="ARBA" id="ARBA00022840"/>
    </source>
</evidence>
<dbReference type="Pfam" id="PF01256">
    <property type="entry name" value="Carb_kinase"/>
    <property type="match status" value="1"/>
</dbReference>
<dbReference type="HAMAP" id="MF_01965">
    <property type="entry name" value="NADHX_dehydratase"/>
    <property type="match status" value="1"/>
</dbReference>
<comment type="function">
    <text evidence="5">Catalyzes the epimerization of the S- and R-forms of NAD(P)HX, a damaged form of NAD(P)H that is a result of enzymatic or heat-dependent hydration. This is a prerequisite for the S-specific NAD(P)H-hydrate dehydratase to allow the repair of both epimers of NAD(P)HX.</text>
</comment>
<dbReference type="PROSITE" id="PS51385">
    <property type="entry name" value="YJEF_N"/>
    <property type="match status" value="1"/>
</dbReference>
<dbReference type="EMBL" id="JAHWQX010000003">
    <property type="protein sequence ID" value="MBW3098236.1"/>
    <property type="molecule type" value="Genomic_DNA"/>
</dbReference>
<dbReference type="NCBIfam" id="TIGR00197">
    <property type="entry name" value="yjeF_nterm"/>
    <property type="match status" value="1"/>
</dbReference>
<dbReference type="PROSITE" id="PS51383">
    <property type="entry name" value="YJEF_C_3"/>
    <property type="match status" value="1"/>
</dbReference>
<feature type="binding site" evidence="5">
    <location>
        <begin position="124"/>
        <end position="130"/>
    </location>
    <ligand>
        <name>(6S)-NADPHX</name>
        <dbReference type="ChEBI" id="CHEBI:64076"/>
    </ligand>
</feature>
<dbReference type="EC" id="4.2.1.136" evidence="6"/>
<comment type="catalytic activity">
    <reaction evidence="4 6">
        <text>(6S)-NADPHX + ADP = AMP + phosphate + NADPH + H(+)</text>
        <dbReference type="Rhea" id="RHEA:32235"/>
        <dbReference type="ChEBI" id="CHEBI:15378"/>
        <dbReference type="ChEBI" id="CHEBI:43474"/>
        <dbReference type="ChEBI" id="CHEBI:57783"/>
        <dbReference type="ChEBI" id="CHEBI:64076"/>
        <dbReference type="ChEBI" id="CHEBI:456215"/>
        <dbReference type="ChEBI" id="CHEBI:456216"/>
        <dbReference type="EC" id="4.2.1.136"/>
    </reaction>
</comment>
<feature type="binding site" evidence="5">
    <location>
        <position position="120"/>
    </location>
    <ligand>
        <name>K(+)</name>
        <dbReference type="ChEBI" id="CHEBI:29103"/>
    </ligand>
</feature>
<comment type="similarity">
    <text evidence="6">In the C-terminal section; belongs to the NnrD/CARKD family.</text>
</comment>
<evidence type="ECO:0000259" key="7">
    <source>
        <dbReference type="PROSITE" id="PS51383"/>
    </source>
</evidence>
<comment type="catalytic activity">
    <reaction evidence="4 6">
        <text>(6S)-NADHX + ADP = AMP + phosphate + NADH + H(+)</text>
        <dbReference type="Rhea" id="RHEA:32223"/>
        <dbReference type="ChEBI" id="CHEBI:15378"/>
        <dbReference type="ChEBI" id="CHEBI:43474"/>
        <dbReference type="ChEBI" id="CHEBI:57945"/>
        <dbReference type="ChEBI" id="CHEBI:64074"/>
        <dbReference type="ChEBI" id="CHEBI:456215"/>
        <dbReference type="ChEBI" id="CHEBI:456216"/>
        <dbReference type="EC" id="4.2.1.136"/>
    </reaction>
</comment>
<comment type="subunit">
    <text evidence="4">Homotetramer.</text>
</comment>
<evidence type="ECO:0000259" key="8">
    <source>
        <dbReference type="PROSITE" id="PS51385"/>
    </source>
</evidence>
<keyword evidence="4 6" id="KW-0456">Lyase</keyword>
<feature type="domain" description="YjeF N-terminal" evidence="8">
    <location>
        <begin position="14"/>
        <end position="210"/>
    </location>
</feature>
<feature type="binding site" evidence="5">
    <location>
        <begin position="61"/>
        <end position="65"/>
    </location>
    <ligand>
        <name>(6S)-NADPHX</name>
        <dbReference type="ChEBI" id="CHEBI:64076"/>
    </ligand>
</feature>
<evidence type="ECO:0000256" key="1">
    <source>
        <dbReference type="ARBA" id="ARBA00022741"/>
    </source>
</evidence>
<feature type="binding site" evidence="4">
    <location>
        <position position="254"/>
    </location>
    <ligand>
        <name>(6S)-NADPHX</name>
        <dbReference type="ChEBI" id="CHEBI:64076"/>
    </ligand>
</feature>
<dbReference type="HAMAP" id="MF_01966">
    <property type="entry name" value="NADHX_epimerase"/>
    <property type="match status" value="1"/>
</dbReference>
<feature type="binding site" evidence="4">
    <location>
        <position position="440"/>
    </location>
    <ligand>
        <name>(6S)-NADPHX</name>
        <dbReference type="ChEBI" id="CHEBI:64076"/>
    </ligand>
</feature>
<comment type="cofactor">
    <cofactor evidence="5 6">
        <name>K(+)</name>
        <dbReference type="ChEBI" id="CHEBI:29103"/>
    </cofactor>
    <text evidence="5 6">Binds 1 potassium ion per subunit.</text>
</comment>
<comment type="similarity">
    <text evidence="4">Belongs to the NnrD/CARKD family.</text>
</comment>
<comment type="similarity">
    <text evidence="6">In the N-terminal section; belongs to the NnrE/AIBP family.</text>
</comment>
<evidence type="ECO:0000313" key="9">
    <source>
        <dbReference type="EMBL" id="MBW3098236.1"/>
    </source>
</evidence>
<comment type="function">
    <text evidence="4">Catalyzes the dehydration of the S-form of NAD(P)HX at the expense of ADP, which is converted to AMP. Together with NAD(P)HX epimerase, which catalyzes the epimerization of the S- and R-forms, the enzyme allows the repair of both epimers of NAD(P)HX, a damaged form of NAD(P)H that is a result of enzymatic or heat-dependent hydration.</text>
</comment>
<dbReference type="Pfam" id="PF03853">
    <property type="entry name" value="YjeF_N"/>
    <property type="match status" value="1"/>
</dbReference>
<dbReference type="InterPro" id="IPR004443">
    <property type="entry name" value="YjeF_N_dom"/>
</dbReference>
<dbReference type="NCBIfam" id="TIGR00196">
    <property type="entry name" value="yjeF_cterm"/>
    <property type="match status" value="1"/>
</dbReference>
<keyword evidence="4 6" id="KW-0520">NAD</keyword>
<accession>A0ABS6WQI5</accession>
<feature type="binding site" evidence="4">
    <location>
        <position position="439"/>
    </location>
    <ligand>
        <name>AMP</name>
        <dbReference type="ChEBI" id="CHEBI:456215"/>
    </ligand>
</feature>
<sequence>MAVNHTDLFPPSAMQAIDAAAIANGLCGRGLMERAGAAVAAAALRHWPEMKRALVLCGPGNNGGDGHVAARHLSAAGVKVERFGLAAKAGSDAAWALGRFPGAVADLALCRPEAGDLVIDALFGAGLDRALEGDVAVLIERVNAAAVPVLAVDLPSGVSGRTGRPTGPCFTAERTVTFAAQKPGHVLLPGRALCGAVEVADIGFPARMLTAPAPVSINHPALYLPHLRGPDAAAHKYSRGHLVVFSGPLISGGAARMAAEAGLKAGAGLVSLATPPAAVMAQAAHVTAVMQRSIDGLETLEGWLDDRRLAAFILGPGFGADATSAARARAYAAAVASAGRRLVLDADGLSAFTGHGETLHAIGAAIPLVLTPHEGEFRRLFAPLAEDKTLSKIERAQAAAARGAAIVVYKGADTVIAAPDGRAAVNVDAPAWLATAGSGDVLAGLIGALLVQGMPAFEAACAGVAMHAAAARRHGPGLTAEDLIAAVRPLPLTAA</sequence>
<dbReference type="CDD" id="cd01171">
    <property type="entry name" value="YXKO-related"/>
    <property type="match status" value="1"/>
</dbReference>
<name>A0ABS6WQI5_9HYPH</name>
<evidence type="ECO:0000256" key="5">
    <source>
        <dbReference type="HAMAP-Rule" id="MF_01966"/>
    </source>
</evidence>
<keyword evidence="4 6" id="KW-0521">NADP</keyword>
<dbReference type="EC" id="5.1.99.6" evidence="6"/>
<comment type="caution">
    <text evidence="5">Lacks conserved residue(s) required for the propagation of feature annotation.</text>
</comment>
<protein>
    <recommendedName>
        <fullName evidence="6">Bifunctional NAD(P)H-hydrate repair enzyme</fullName>
    </recommendedName>
    <alternativeName>
        <fullName evidence="6">Nicotinamide nucleotide repair protein</fullName>
    </alternativeName>
    <domain>
        <recommendedName>
            <fullName evidence="6">ADP-dependent (S)-NAD(P)H-hydrate dehydratase</fullName>
            <ecNumber evidence="6">4.2.1.136</ecNumber>
        </recommendedName>
        <alternativeName>
            <fullName evidence="6">ADP-dependent NAD(P)HX dehydratase</fullName>
        </alternativeName>
    </domain>
    <domain>
        <recommendedName>
            <fullName evidence="6">NAD(P)H-hydrate epimerase</fullName>
            <ecNumber evidence="6">5.1.99.6</ecNumber>
        </recommendedName>
    </domain>
</protein>
<keyword evidence="2 4" id="KW-0067">ATP-binding</keyword>
<evidence type="ECO:0000256" key="4">
    <source>
        <dbReference type="HAMAP-Rule" id="MF_01965"/>
    </source>
</evidence>
<dbReference type="PIRSF" id="PIRSF017184">
    <property type="entry name" value="Nnr"/>
    <property type="match status" value="1"/>
</dbReference>
<feature type="binding site" evidence="5">
    <location>
        <position position="156"/>
    </location>
    <ligand>
        <name>K(+)</name>
        <dbReference type="ChEBI" id="CHEBI:29103"/>
    </ligand>
</feature>
<feature type="binding site" evidence="5">
    <location>
        <position position="153"/>
    </location>
    <ligand>
        <name>(6S)-NADPHX</name>
        <dbReference type="ChEBI" id="CHEBI:64076"/>
    </ligand>
</feature>
<feature type="domain" description="YjeF C-terminal" evidence="7">
    <location>
        <begin position="219"/>
        <end position="494"/>
    </location>
</feature>
<gene>
    <name evidence="5" type="primary">nnrE</name>
    <name evidence="4" type="synonym">nnrD</name>
    <name evidence="9" type="ORF">KY465_13200</name>
</gene>
<proteinExistence type="inferred from homology"/>
<dbReference type="InterPro" id="IPR000631">
    <property type="entry name" value="CARKD"/>
</dbReference>
<dbReference type="InterPro" id="IPR017953">
    <property type="entry name" value="Carbohydrate_kinase_pred_CS"/>
</dbReference>
<feature type="binding site" evidence="4">
    <location>
        <begin position="410"/>
        <end position="414"/>
    </location>
    <ligand>
        <name>AMP</name>
        <dbReference type="ChEBI" id="CHEBI:456215"/>
    </ligand>
</feature>